<evidence type="ECO:0000313" key="2">
    <source>
        <dbReference type="EMBL" id="ENN73084.1"/>
    </source>
</evidence>
<feature type="non-terminal residue" evidence="2">
    <location>
        <position position="1"/>
    </location>
</feature>
<sequence length="156" mass="17740">MDMDKKPEELKIIHSQHARILKEDEEFWISSEDLNTENSSDDDRSKAKHACKKKLKLKDRKRSSPNIRLQRPSISSVASTSKALDERLLMPATDDQNARSTDDSRTSDEEYQIPPLIKAECLSKRLSLEDWRPMKGALNISSLDEAKSSAGRSIEV</sequence>
<gene>
    <name evidence="2" type="ORF">YQE_10288</name>
</gene>
<reference evidence="2" key="1">
    <citation type="journal article" date="2013" name="Genome Biol.">
        <title>Draft genome of the mountain pine beetle, Dendroctonus ponderosae Hopkins, a major forest pest.</title>
        <authorList>
            <person name="Keeling C.I."/>
            <person name="Yuen M.M."/>
            <person name="Liao N.Y."/>
            <person name="Docking T.R."/>
            <person name="Chan S.K."/>
            <person name="Taylor G.A."/>
            <person name="Palmquist D.L."/>
            <person name="Jackman S.D."/>
            <person name="Nguyen A."/>
            <person name="Li M."/>
            <person name="Henderson H."/>
            <person name="Janes J.K."/>
            <person name="Zhao Y."/>
            <person name="Pandoh P."/>
            <person name="Moore R."/>
            <person name="Sperling F.A."/>
            <person name="Huber D.P."/>
            <person name="Birol I."/>
            <person name="Jones S.J."/>
            <person name="Bohlmann J."/>
        </authorList>
    </citation>
    <scope>NUCLEOTIDE SEQUENCE</scope>
</reference>
<feature type="compositionally biased region" description="Basic and acidic residues" evidence="1">
    <location>
        <begin position="96"/>
        <end position="108"/>
    </location>
</feature>
<dbReference type="HOGENOM" id="CLU_1688564_0_0_1"/>
<feature type="compositionally biased region" description="Polar residues" evidence="1">
    <location>
        <begin position="72"/>
        <end position="82"/>
    </location>
</feature>
<accession>N6SZA7</accession>
<dbReference type="AlphaFoldDB" id="N6SZA7"/>
<proteinExistence type="predicted"/>
<protein>
    <submittedName>
        <fullName evidence="2">Uncharacterized protein</fullName>
    </submittedName>
</protein>
<evidence type="ECO:0000256" key="1">
    <source>
        <dbReference type="SAM" id="MobiDB-lite"/>
    </source>
</evidence>
<organism evidence="2">
    <name type="scientific">Dendroctonus ponderosae</name>
    <name type="common">Mountain pine beetle</name>
    <dbReference type="NCBI Taxonomy" id="77166"/>
    <lineage>
        <taxon>Eukaryota</taxon>
        <taxon>Metazoa</taxon>
        <taxon>Ecdysozoa</taxon>
        <taxon>Arthropoda</taxon>
        <taxon>Hexapoda</taxon>
        <taxon>Insecta</taxon>
        <taxon>Pterygota</taxon>
        <taxon>Neoptera</taxon>
        <taxon>Endopterygota</taxon>
        <taxon>Coleoptera</taxon>
        <taxon>Polyphaga</taxon>
        <taxon>Cucujiformia</taxon>
        <taxon>Curculionidae</taxon>
        <taxon>Scolytinae</taxon>
        <taxon>Dendroctonus</taxon>
    </lineage>
</organism>
<feature type="compositionally biased region" description="Basic residues" evidence="1">
    <location>
        <begin position="46"/>
        <end position="63"/>
    </location>
</feature>
<dbReference type="OrthoDB" id="6774983at2759"/>
<name>N6SZA7_DENPD</name>
<feature type="region of interest" description="Disordered" evidence="1">
    <location>
        <begin position="34"/>
        <end position="114"/>
    </location>
</feature>
<dbReference type="EMBL" id="KB741181">
    <property type="protein sequence ID" value="ENN73084.1"/>
    <property type="molecule type" value="Genomic_DNA"/>
</dbReference>